<name>A0ABD2W3A8_9HYME</name>
<dbReference type="Gene3D" id="2.60.40.10">
    <property type="entry name" value="Immunoglobulins"/>
    <property type="match status" value="1"/>
</dbReference>
<feature type="domain" description="Ig-like" evidence="1">
    <location>
        <begin position="14"/>
        <end position="118"/>
    </location>
</feature>
<evidence type="ECO:0000313" key="2">
    <source>
        <dbReference type="EMBL" id="KAL3387323.1"/>
    </source>
</evidence>
<accession>A0ABD2W3A8</accession>
<dbReference type="AlphaFoldDB" id="A0ABD2W3A8"/>
<dbReference type="Proteomes" id="UP001627154">
    <property type="component" value="Unassembled WGS sequence"/>
</dbReference>
<keyword evidence="3" id="KW-1185">Reference proteome</keyword>
<dbReference type="InterPro" id="IPR007110">
    <property type="entry name" value="Ig-like_dom"/>
</dbReference>
<dbReference type="SUPFAM" id="SSF48726">
    <property type="entry name" value="Immunoglobulin"/>
    <property type="match status" value="2"/>
</dbReference>
<organism evidence="2 3">
    <name type="scientific">Trichogramma kaykai</name>
    <dbReference type="NCBI Taxonomy" id="54128"/>
    <lineage>
        <taxon>Eukaryota</taxon>
        <taxon>Metazoa</taxon>
        <taxon>Ecdysozoa</taxon>
        <taxon>Arthropoda</taxon>
        <taxon>Hexapoda</taxon>
        <taxon>Insecta</taxon>
        <taxon>Pterygota</taxon>
        <taxon>Neoptera</taxon>
        <taxon>Endopterygota</taxon>
        <taxon>Hymenoptera</taxon>
        <taxon>Apocrita</taxon>
        <taxon>Proctotrupomorpha</taxon>
        <taxon>Chalcidoidea</taxon>
        <taxon>Trichogrammatidae</taxon>
        <taxon>Trichogramma</taxon>
    </lineage>
</organism>
<dbReference type="EMBL" id="JBJJXI010000137">
    <property type="protein sequence ID" value="KAL3387323.1"/>
    <property type="molecule type" value="Genomic_DNA"/>
</dbReference>
<dbReference type="InterPro" id="IPR036179">
    <property type="entry name" value="Ig-like_dom_sf"/>
</dbReference>
<protein>
    <recommendedName>
        <fullName evidence="1">Ig-like domain-containing protein</fullName>
    </recommendedName>
</protein>
<dbReference type="PROSITE" id="PS50835">
    <property type="entry name" value="IG_LIKE"/>
    <property type="match status" value="1"/>
</dbReference>
<proteinExistence type="predicted"/>
<comment type="caution">
    <text evidence="2">The sequence shown here is derived from an EMBL/GenBank/DDBJ whole genome shotgun (WGS) entry which is preliminary data.</text>
</comment>
<dbReference type="PANTHER" id="PTHR21261">
    <property type="entry name" value="BEAT PROTEIN"/>
    <property type="match status" value="1"/>
</dbReference>
<dbReference type="InterPro" id="IPR013783">
    <property type="entry name" value="Ig-like_fold"/>
</dbReference>
<evidence type="ECO:0000313" key="3">
    <source>
        <dbReference type="Proteomes" id="UP001627154"/>
    </source>
</evidence>
<evidence type="ECO:0000259" key="1">
    <source>
        <dbReference type="PROSITE" id="PS50835"/>
    </source>
</evidence>
<sequence length="294" mass="32909">MNVCVTGSLQIVIKKVNIPATVESGDEYVILDCDYDLAGTSPKGLVVKWYLNNYELVYQWIYGILPQASDLIMKYIDLDYKASSDNNTMYRAMKFVRPSIELTGNYTCQISTWQHEVTQTASMIVYSTGQEDEFKLWHTKTNGEDDDGKEVTCQALGLYPKPTLDILVEGHPELQSNKPIITESNDGYFNIVSYLTFEKDDELPDSVFVTCILRIPNVNYTATRKIIHYPQGRPTTAATIVTVSDTTKLLRQMEIQALDNSQADASSGGGNSANHVKNAFLTIFMTTGLMMFGI</sequence>
<gene>
    <name evidence="2" type="ORF">TKK_017284</name>
</gene>
<reference evidence="2 3" key="1">
    <citation type="journal article" date="2024" name="bioRxiv">
        <title>A reference genome for Trichogramma kaykai: A tiny desert-dwelling parasitoid wasp with competing sex-ratio distorters.</title>
        <authorList>
            <person name="Culotta J."/>
            <person name="Lindsey A.R."/>
        </authorList>
    </citation>
    <scope>NUCLEOTIDE SEQUENCE [LARGE SCALE GENOMIC DNA]</scope>
    <source>
        <strain evidence="2 3">KSX58</strain>
    </source>
</reference>